<dbReference type="GO" id="GO:0008757">
    <property type="term" value="F:S-adenosylmethionine-dependent methyltransferase activity"/>
    <property type="evidence" value="ECO:0007669"/>
    <property type="project" value="InterPro"/>
</dbReference>
<keyword evidence="2" id="KW-0808">Transferase</keyword>
<evidence type="ECO:0000313" key="2">
    <source>
        <dbReference type="EMBL" id="NMC63672.1"/>
    </source>
</evidence>
<dbReference type="Proteomes" id="UP000524246">
    <property type="component" value="Unassembled WGS sequence"/>
</dbReference>
<dbReference type="InterPro" id="IPR029063">
    <property type="entry name" value="SAM-dependent_MTases_sf"/>
</dbReference>
<dbReference type="CDD" id="cd02440">
    <property type="entry name" value="AdoMet_MTases"/>
    <property type="match status" value="1"/>
</dbReference>
<proteinExistence type="predicted"/>
<dbReference type="Pfam" id="PF08241">
    <property type="entry name" value="Methyltransf_11"/>
    <property type="match status" value="1"/>
</dbReference>
<accession>A0A7X9IKX7</accession>
<protein>
    <submittedName>
        <fullName evidence="2">Methyltransferase domain-containing protein</fullName>
    </submittedName>
</protein>
<comment type="caution">
    <text evidence="2">The sequence shown here is derived from an EMBL/GenBank/DDBJ whole genome shotgun (WGS) entry which is preliminary data.</text>
</comment>
<dbReference type="SUPFAM" id="SSF53335">
    <property type="entry name" value="S-adenosyl-L-methionine-dependent methyltransferases"/>
    <property type="match status" value="1"/>
</dbReference>
<feature type="domain" description="Methyltransferase type 11" evidence="1">
    <location>
        <begin position="52"/>
        <end position="147"/>
    </location>
</feature>
<evidence type="ECO:0000313" key="3">
    <source>
        <dbReference type="Proteomes" id="UP000524246"/>
    </source>
</evidence>
<dbReference type="Gene3D" id="3.40.50.150">
    <property type="entry name" value="Vaccinia Virus protein VP39"/>
    <property type="match status" value="1"/>
</dbReference>
<dbReference type="InterPro" id="IPR013216">
    <property type="entry name" value="Methyltransf_11"/>
</dbReference>
<name>A0A7X9IKX7_9DELT</name>
<gene>
    <name evidence="2" type="ORF">GYA55_10970</name>
</gene>
<dbReference type="PANTHER" id="PTHR43591">
    <property type="entry name" value="METHYLTRANSFERASE"/>
    <property type="match status" value="1"/>
</dbReference>
<dbReference type="PANTHER" id="PTHR43591:SF24">
    <property type="entry name" value="2-METHOXY-6-POLYPRENYL-1,4-BENZOQUINOL METHYLASE, MITOCHONDRIAL"/>
    <property type="match status" value="1"/>
</dbReference>
<dbReference type="EMBL" id="JAAZON010000502">
    <property type="protein sequence ID" value="NMC63672.1"/>
    <property type="molecule type" value="Genomic_DNA"/>
</dbReference>
<dbReference type="AlphaFoldDB" id="A0A7X9IKX7"/>
<evidence type="ECO:0000259" key="1">
    <source>
        <dbReference type="Pfam" id="PF08241"/>
    </source>
</evidence>
<organism evidence="2 3">
    <name type="scientific">SAR324 cluster bacterium</name>
    <dbReference type="NCBI Taxonomy" id="2024889"/>
    <lineage>
        <taxon>Bacteria</taxon>
        <taxon>Deltaproteobacteria</taxon>
        <taxon>SAR324 cluster</taxon>
    </lineage>
</organism>
<dbReference type="GO" id="GO:0032259">
    <property type="term" value="P:methylation"/>
    <property type="evidence" value="ECO:0007669"/>
    <property type="project" value="UniProtKB-KW"/>
</dbReference>
<reference evidence="2 3" key="1">
    <citation type="journal article" date="2020" name="Biotechnol. Biofuels">
        <title>New insights from the biogas microbiome by comprehensive genome-resolved metagenomics of nearly 1600 species originating from multiple anaerobic digesters.</title>
        <authorList>
            <person name="Campanaro S."/>
            <person name="Treu L."/>
            <person name="Rodriguez-R L.M."/>
            <person name="Kovalovszki A."/>
            <person name="Ziels R.M."/>
            <person name="Maus I."/>
            <person name="Zhu X."/>
            <person name="Kougias P.G."/>
            <person name="Basile A."/>
            <person name="Luo G."/>
            <person name="Schluter A."/>
            <person name="Konstantinidis K.T."/>
            <person name="Angelidaki I."/>
        </authorList>
    </citation>
    <scope>NUCLEOTIDE SEQUENCE [LARGE SCALE GENOMIC DNA]</scope>
    <source>
        <strain evidence="2">AS27yjCOA_65</strain>
    </source>
</reference>
<sequence>MNDTKYTIKSYWDKRSSTFDMSPGHRLSSKREEDAWKALFRDKIGSGDKRVLDVGVGTGFLSIMLAEIGYSVVGVDLSEEMIKNARKKLESRGLKVRLELGDAEDLPFEDESFDAVVNRAVLWTLPDPKKALSEWKRVLRPGGTLCFFLHGPHSKRHSHQMTKQLTNLVILAREKRNPWKSLYDYVDLPMGGGVDSSIVIDLLKKVGFVDVNCNPLQDIAKMKQENMPWYYKISSHLNPQNCYSCRKPQK</sequence>
<keyword evidence="2" id="KW-0489">Methyltransferase</keyword>